<evidence type="ECO:0000313" key="3">
    <source>
        <dbReference type="EMBL" id="CAF90820.1"/>
    </source>
</evidence>
<dbReference type="HOGENOM" id="CLU_2090403_0_0_1"/>
<dbReference type="InterPro" id="IPR036537">
    <property type="entry name" value="Adaptor_Cbl_N_dom_sf"/>
</dbReference>
<evidence type="ECO:0000313" key="5">
    <source>
        <dbReference type="Proteomes" id="UP000007303"/>
    </source>
</evidence>
<evidence type="ECO:0000256" key="1">
    <source>
        <dbReference type="RuleBase" id="RU367001"/>
    </source>
</evidence>
<keyword evidence="1" id="KW-0479">Metal-binding</keyword>
<dbReference type="Gene3D" id="1.20.930.20">
    <property type="entry name" value="Adaptor protein Cbl, N-terminal domain"/>
    <property type="match status" value="1"/>
</dbReference>
<dbReference type="GO" id="GO:0023051">
    <property type="term" value="P:regulation of signaling"/>
    <property type="evidence" value="ECO:0007669"/>
    <property type="project" value="InterPro"/>
</dbReference>
<dbReference type="GO" id="GO:0030971">
    <property type="term" value="F:receptor tyrosine kinase binding"/>
    <property type="evidence" value="ECO:0007669"/>
    <property type="project" value="TreeGrafter"/>
</dbReference>
<protein>
    <recommendedName>
        <fullName evidence="1">E3 ubiquitin-protein ligase CBL</fullName>
        <ecNumber evidence="1">2.3.2.27</ecNumber>
    </recommendedName>
</protein>
<evidence type="ECO:0000259" key="2">
    <source>
        <dbReference type="PROSITE" id="PS51506"/>
    </source>
</evidence>
<feature type="non-terminal residue" evidence="3">
    <location>
        <position position="117"/>
    </location>
</feature>
<dbReference type="Ensembl" id="ENSTNIT00000006196.1">
    <property type="protein sequence ID" value="ENSTNIP00000006048.1"/>
    <property type="gene ID" value="ENSTNIG00000003461.1"/>
</dbReference>
<sequence>MAAAGLETSLPLSSSDLSLVDKALRQLKKLHNLCTDPQLGLRNSPPYLPELMSETSVLLIQVWEPYRGCMAAGSLGPGGDEARYLRIHIRNLLDKANRAVLLFRHGRERIFEETSSY</sequence>
<comment type="pathway">
    <text evidence="1">Protein modification; protein ubiquitination.</text>
</comment>
<dbReference type="GO" id="GO:0005509">
    <property type="term" value="F:calcium ion binding"/>
    <property type="evidence" value="ECO:0007669"/>
    <property type="project" value="UniProtKB-UniRule"/>
</dbReference>
<dbReference type="GO" id="GO:0008270">
    <property type="term" value="F:zinc ion binding"/>
    <property type="evidence" value="ECO:0007669"/>
    <property type="project" value="UniProtKB-KW"/>
</dbReference>
<comment type="catalytic activity">
    <reaction evidence="1">
        <text>S-ubiquitinyl-[E2 ubiquitin-conjugating enzyme]-L-cysteine + [acceptor protein]-L-lysine = [E2 ubiquitin-conjugating enzyme]-L-cysteine + N(6)-ubiquitinyl-[acceptor protein]-L-lysine.</text>
        <dbReference type="EC" id="2.3.2.27"/>
    </reaction>
</comment>
<dbReference type="OrthoDB" id="7237699at2759"/>
<dbReference type="GO" id="GO:0005886">
    <property type="term" value="C:plasma membrane"/>
    <property type="evidence" value="ECO:0007669"/>
    <property type="project" value="TreeGrafter"/>
</dbReference>
<dbReference type="UniPathway" id="UPA00143"/>
<dbReference type="STRING" id="99883.ENSTNIP00000006048"/>
<reference evidence="3" key="2">
    <citation type="submission" date="2004-02" db="EMBL/GenBank/DDBJ databases">
        <authorList>
            <consortium name="Genoscope"/>
            <consortium name="Whitehead Institute Centre for Genome Research"/>
        </authorList>
    </citation>
    <scope>NUCLEOTIDE SEQUENCE</scope>
</reference>
<dbReference type="EC" id="2.3.2.27" evidence="1"/>
<feature type="domain" description="Cbl-PTB" evidence="2">
    <location>
        <begin position="10"/>
        <end position="117"/>
    </location>
</feature>
<gene>
    <name evidence="3" type="ORF">GSTENG00005247001</name>
</gene>
<dbReference type="GO" id="GO:0001784">
    <property type="term" value="F:phosphotyrosine residue binding"/>
    <property type="evidence" value="ECO:0007669"/>
    <property type="project" value="UniProtKB-UniRule"/>
</dbReference>
<dbReference type="InterPro" id="IPR024159">
    <property type="entry name" value="Cbl_PTB"/>
</dbReference>
<dbReference type="GeneTree" id="ENSGT01040000244734"/>
<dbReference type="InterPro" id="IPR024162">
    <property type="entry name" value="Adaptor_Cbl"/>
</dbReference>
<dbReference type="GO" id="GO:0061630">
    <property type="term" value="F:ubiquitin protein ligase activity"/>
    <property type="evidence" value="ECO:0007669"/>
    <property type="project" value="UniProtKB-EC"/>
</dbReference>
<dbReference type="Pfam" id="PF02262">
    <property type="entry name" value="Cbl_N"/>
    <property type="match status" value="1"/>
</dbReference>
<proteinExistence type="predicted"/>
<keyword evidence="1" id="KW-0863">Zinc-finger</keyword>
<reference evidence="3 5" key="1">
    <citation type="journal article" date="2004" name="Nature">
        <title>Genome duplication in the teleost fish Tetraodon nigroviridis reveals the early vertebrate proto-karyotype.</title>
        <authorList>
            <person name="Jaillon O."/>
            <person name="Aury J.-M."/>
            <person name="Brunet F."/>
            <person name="Petit J.-L."/>
            <person name="Stange-Thomann N."/>
            <person name="Mauceli E."/>
            <person name="Bouneau L."/>
            <person name="Fischer C."/>
            <person name="Ozouf-Costaz C."/>
            <person name="Bernot A."/>
            <person name="Nicaud S."/>
            <person name="Jaffe D."/>
            <person name="Fisher S."/>
            <person name="Lutfalla G."/>
            <person name="Dossat C."/>
            <person name="Segurens B."/>
            <person name="Dasilva C."/>
            <person name="Salanoubat M."/>
            <person name="Levy M."/>
            <person name="Boudet N."/>
            <person name="Castellano S."/>
            <person name="Anthouard V."/>
            <person name="Jubin C."/>
            <person name="Castelli V."/>
            <person name="Katinka M."/>
            <person name="Vacherie B."/>
            <person name="Biemont C."/>
            <person name="Skalli Z."/>
            <person name="Cattolico L."/>
            <person name="Poulain J."/>
            <person name="De Berardinis V."/>
            <person name="Cruaud C."/>
            <person name="Duprat S."/>
            <person name="Brottier P."/>
            <person name="Coutanceau J.-P."/>
            <person name="Gouzy J."/>
            <person name="Parra G."/>
            <person name="Lardier G."/>
            <person name="Chapple C."/>
            <person name="McKernan K.J."/>
            <person name="McEwan P."/>
            <person name="Bosak S."/>
            <person name="Kellis M."/>
            <person name="Volff J.-N."/>
            <person name="Guigo R."/>
            <person name="Zody M.C."/>
            <person name="Mesirov J."/>
            <person name="Lindblad-Toh K."/>
            <person name="Birren B."/>
            <person name="Nusbaum C."/>
            <person name="Kahn D."/>
            <person name="Robinson-Rechavi M."/>
            <person name="Laudet V."/>
            <person name="Schachter V."/>
            <person name="Quetier F."/>
            <person name="Saurin W."/>
            <person name="Scarpelli C."/>
            <person name="Wincker P."/>
            <person name="Lander E.S."/>
            <person name="Weissenbach J."/>
            <person name="Roest Crollius H."/>
        </authorList>
    </citation>
    <scope>NUCLEOTIDE SEQUENCE [LARGE SCALE GENOMIC DNA]</scope>
</reference>
<dbReference type="GO" id="GO:0017124">
    <property type="term" value="F:SH3 domain binding"/>
    <property type="evidence" value="ECO:0007669"/>
    <property type="project" value="TreeGrafter"/>
</dbReference>
<dbReference type="InterPro" id="IPR003153">
    <property type="entry name" value="Adaptor_Cbl_N_hlx"/>
</dbReference>
<keyword evidence="1" id="KW-0833">Ubl conjugation pathway</keyword>
<evidence type="ECO:0000313" key="4">
    <source>
        <dbReference type="Ensembl" id="ENSTNIP00000006048.1"/>
    </source>
</evidence>
<dbReference type="KEGG" id="tng:GSTEN00005247G001"/>
<accession>Q4T8G2</accession>
<keyword evidence="5" id="KW-1185">Reference proteome</keyword>
<dbReference type="PROSITE" id="PS51506">
    <property type="entry name" value="CBL_PTB"/>
    <property type="match status" value="1"/>
</dbReference>
<dbReference type="SUPFAM" id="SSF47668">
    <property type="entry name" value="N-terminal domain of cbl (N-cbl)"/>
    <property type="match status" value="1"/>
</dbReference>
<comment type="domain">
    <text evidence="1">The N-terminus is composed of the phosphotyrosine binding (PTB) domain, a short linker region and the RING-type zinc finger. The PTB domain, which is also called TKB (tyrosine kinase binding) domain, is composed of three different subdomains: a four-helix bundle (4H), a calcium-binding EF hand and a divergent SH2 domain.</text>
</comment>
<name>Q4T8G2_TETNG</name>
<dbReference type="AlphaFoldDB" id="Q4T8G2"/>
<keyword evidence="1" id="KW-0106">Calcium</keyword>
<dbReference type="PANTHER" id="PTHR23007">
    <property type="entry name" value="CBL"/>
    <property type="match status" value="1"/>
</dbReference>
<dbReference type="EMBL" id="CAAE01007799">
    <property type="protein sequence ID" value="CAF90820.1"/>
    <property type="molecule type" value="Genomic_DNA"/>
</dbReference>
<dbReference type="GO" id="GO:0016567">
    <property type="term" value="P:protein ubiquitination"/>
    <property type="evidence" value="ECO:0007669"/>
    <property type="project" value="UniProtKB-UniPathway"/>
</dbReference>
<organism evidence="3">
    <name type="scientific">Tetraodon nigroviridis</name>
    <name type="common">Spotted green pufferfish</name>
    <name type="synonym">Chelonodon nigroviridis</name>
    <dbReference type="NCBI Taxonomy" id="99883"/>
    <lineage>
        <taxon>Eukaryota</taxon>
        <taxon>Metazoa</taxon>
        <taxon>Chordata</taxon>
        <taxon>Craniata</taxon>
        <taxon>Vertebrata</taxon>
        <taxon>Euteleostomi</taxon>
        <taxon>Actinopterygii</taxon>
        <taxon>Neopterygii</taxon>
        <taxon>Teleostei</taxon>
        <taxon>Neoteleostei</taxon>
        <taxon>Acanthomorphata</taxon>
        <taxon>Eupercaria</taxon>
        <taxon>Tetraodontiformes</taxon>
        <taxon>Tetradontoidea</taxon>
        <taxon>Tetraodontidae</taxon>
        <taxon>Tetraodon</taxon>
    </lineage>
</organism>
<reference evidence="4" key="3">
    <citation type="submission" date="2025-05" db="UniProtKB">
        <authorList>
            <consortium name="Ensembl"/>
        </authorList>
    </citation>
    <scope>IDENTIFICATION</scope>
</reference>
<dbReference type="GO" id="GO:0045121">
    <property type="term" value="C:membrane raft"/>
    <property type="evidence" value="ECO:0007669"/>
    <property type="project" value="TreeGrafter"/>
</dbReference>
<comment type="function">
    <text evidence="1">E3 ubiquitin-protein ligase which accepts ubiquitin from specific E2 ubiquitin-conjugating enzymes, and transfers it to substrates, generally promoting their degradation by the proteasome.</text>
</comment>
<keyword evidence="1" id="KW-0862">Zinc</keyword>
<dbReference type="Proteomes" id="UP000007303">
    <property type="component" value="Unassembled WGS sequence"/>
</dbReference>
<dbReference type="GO" id="GO:0007166">
    <property type="term" value="P:cell surface receptor signaling pathway"/>
    <property type="evidence" value="ECO:0007669"/>
    <property type="project" value="InterPro"/>
</dbReference>
<dbReference type="PANTHER" id="PTHR23007:SF13">
    <property type="entry name" value="E3 UBIQUITIN-PROTEIN LIGASE CBL"/>
    <property type="match status" value="1"/>
</dbReference>
<keyword evidence="1" id="KW-0808">Transferase</keyword>